<keyword evidence="1" id="KW-0812">Transmembrane</keyword>
<dbReference type="AlphaFoldDB" id="A0A140NNZ3"/>
<feature type="transmembrane region" description="Helical" evidence="1">
    <location>
        <begin position="74"/>
        <end position="92"/>
    </location>
</feature>
<dbReference type="Pfam" id="PF10840">
    <property type="entry name" value="DUF2645"/>
    <property type="match status" value="1"/>
</dbReference>
<keyword evidence="1" id="KW-1133">Transmembrane helix</keyword>
<organism evidence="2 3">
    <name type="scientific">Providencia stuartii (strain MRSN 2154)</name>
    <dbReference type="NCBI Taxonomy" id="1157951"/>
    <lineage>
        <taxon>Bacteria</taxon>
        <taxon>Pseudomonadati</taxon>
        <taxon>Pseudomonadota</taxon>
        <taxon>Gammaproteobacteria</taxon>
        <taxon>Enterobacterales</taxon>
        <taxon>Morganellaceae</taxon>
        <taxon>Providencia</taxon>
    </lineage>
</organism>
<dbReference type="Proteomes" id="UP000005012">
    <property type="component" value="Chromosome"/>
</dbReference>
<protein>
    <recommendedName>
        <fullName evidence="4">DUF2645 family protein</fullName>
    </recommendedName>
</protein>
<keyword evidence="1" id="KW-0472">Membrane</keyword>
<feature type="transmembrane region" description="Helical" evidence="1">
    <location>
        <begin position="7"/>
        <end position="26"/>
    </location>
</feature>
<evidence type="ECO:0000256" key="1">
    <source>
        <dbReference type="SAM" id="Phobius"/>
    </source>
</evidence>
<evidence type="ECO:0000313" key="3">
    <source>
        <dbReference type="Proteomes" id="UP000005012"/>
    </source>
</evidence>
<dbReference type="HOGENOM" id="CLU_184484_0_0_6"/>
<reference evidence="3" key="2">
    <citation type="submission" date="2012-04" db="EMBL/GenBank/DDBJ databases">
        <title>Complete genome sequence of Providencia stuartii clinical isolate MRSN 2154.</title>
        <authorList>
            <person name="Clifford R.J."/>
            <person name="Hang J."/>
            <person name="Riley M.C."/>
            <person name="Onmus-Leone F."/>
            <person name="Kuschner R.A."/>
            <person name="Lesho E.P."/>
            <person name="Waterman P.E."/>
        </authorList>
    </citation>
    <scope>NUCLEOTIDE SEQUENCE [LARGE SCALE GENOMIC DNA]</scope>
    <source>
        <strain evidence="3">MRSN 2154</strain>
    </source>
</reference>
<dbReference type="RefSeq" id="WP_014657396.1">
    <property type="nucleotide sequence ID" value="NC_017731.1"/>
</dbReference>
<dbReference type="InterPro" id="IPR022553">
    <property type="entry name" value="DUF2645"/>
</dbReference>
<sequence length="98" mass="11825">MKYIYNTIIIIYMFFLCMMITVFSISDYEWMIGESEITNLCQLPMGGRYTLEPMLVILPLLVPLFIIRNKKIRYLCILIAGFYIYWSFFLRFNLCMPF</sequence>
<accession>A0A140NNZ3</accession>
<dbReference type="EMBL" id="CP003488">
    <property type="protein sequence ID" value="AFH94387.1"/>
    <property type="molecule type" value="Genomic_DNA"/>
</dbReference>
<feature type="transmembrane region" description="Helical" evidence="1">
    <location>
        <begin position="46"/>
        <end position="67"/>
    </location>
</feature>
<evidence type="ECO:0000313" key="2">
    <source>
        <dbReference type="EMBL" id="AFH94387.1"/>
    </source>
</evidence>
<reference evidence="2 3" key="1">
    <citation type="journal article" date="2012" name="J. Bacteriol.">
        <title>Complete Genome Sequence of Providencia stuartii Clinical Isolate MRSN 2154.</title>
        <authorList>
            <person name="Clifford R.J."/>
            <person name="Hang J."/>
            <person name="Riley M.C."/>
            <person name="Onmus-Leone F."/>
            <person name="Kuschner R.A."/>
            <person name="Lesho E.P."/>
            <person name="Waterman P.E."/>
        </authorList>
    </citation>
    <scope>NUCLEOTIDE SEQUENCE [LARGE SCALE GENOMIC DNA]</scope>
    <source>
        <strain evidence="2 3">MRSN 2154</strain>
    </source>
</reference>
<dbReference type="KEGG" id="psi:S70_12720"/>
<gene>
    <name evidence="2" type="ordered locus">S70_12720</name>
</gene>
<proteinExistence type="predicted"/>
<name>A0A140NNZ3_PROSM</name>
<dbReference type="OrthoDB" id="6465673at2"/>
<evidence type="ECO:0008006" key="4">
    <source>
        <dbReference type="Google" id="ProtNLM"/>
    </source>
</evidence>